<name>A0A3N1UHV3_9BACT</name>
<gene>
    <name evidence="7" type="ORF">EDC27_2100</name>
</gene>
<keyword evidence="4" id="KW-0408">Iron</keyword>
<evidence type="ECO:0000256" key="2">
    <source>
        <dbReference type="ARBA" id="ARBA00022723"/>
    </source>
</evidence>
<sequence length="206" mass="23398">MNEVMDEVVLEPNYDATKRILALSGIQPELCYQCRKCTSGCPLTFAMDYYPDQIVRYLLLGLEDKVLSSATIWVCSSCETCTTRCPNDIDIAGLMDYLKQQAHAKGLVDPRQNLTYAFHKAFLEDIARRGRVFETGLMQRYMLSSGAWKAKLADGTLWDEIRLGVALWSRGRLPLRPRGVRHLAEVQRLFAKPTQCREKKDTSASL</sequence>
<evidence type="ECO:0000313" key="7">
    <source>
        <dbReference type="EMBL" id="ROQ90845.1"/>
    </source>
</evidence>
<keyword evidence="5" id="KW-0411">Iron-sulfur</keyword>
<dbReference type="InterPro" id="IPR017900">
    <property type="entry name" value="4Fe4S_Fe_S_CS"/>
</dbReference>
<evidence type="ECO:0000256" key="3">
    <source>
        <dbReference type="ARBA" id="ARBA00023002"/>
    </source>
</evidence>
<dbReference type="RefSeq" id="WP_123290586.1">
    <property type="nucleotide sequence ID" value="NZ_RJVA01000013.1"/>
</dbReference>
<reference evidence="7 8" key="1">
    <citation type="submission" date="2018-11" db="EMBL/GenBank/DDBJ databases">
        <title>Genomic Encyclopedia of Type Strains, Phase IV (KMG-IV): sequencing the most valuable type-strain genomes for metagenomic binning, comparative biology and taxonomic classification.</title>
        <authorList>
            <person name="Goeker M."/>
        </authorList>
    </citation>
    <scope>NUCLEOTIDE SEQUENCE [LARGE SCALE GENOMIC DNA]</scope>
    <source>
        <strain evidence="7 8">DSM 22027</strain>
    </source>
</reference>
<dbReference type="OrthoDB" id="9769677at2"/>
<dbReference type="InterPro" id="IPR009051">
    <property type="entry name" value="Helical_ferredxn"/>
</dbReference>
<dbReference type="GO" id="GO:0046872">
    <property type="term" value="F:metal ion binding"/>
    <property type="evidence" value="ECO:0007669"/>
    <property type="project" value="UniProtKB-KW"/>
</dbReference>
<evidence type="ECO:0000256" key="1">
    <source>
        <dbReference type="ARBA" id="ARBA00022485"/>
    </source>
</evidence>
<evidence type="ECO:0000256" key="4">
    <source>
        <dbReference type="ARBA" id="ARBA00023004"/>
    </source>
</evidence>
<keyword evidence="2" id="KW-0479">Metal-binding</keyword>
<dbReference type="InterPro" id="IPR017896">
    <property type="entry name" value="4Fe4S_Fe-S-bd"/>
</dbReference>
<comment type="caution">
    <text evidence="7">The sequence shown here is derived from an EMBL/GenBank/DDBJ whole genome shotgun (WGS) entry which is preliminary data.</text>
</comment>
<dbReference type="EMBL" id="RJVA01000013">
    <property type="protein sequence ID" value="ROQ90845.1"/>
    <property type="molecule type" value="Genomic_DNA"/>
</dbReference>
<keyword evidence="3" id="KW-0560">Oxidoreductase</keyword>
<dbReference type="GO" id="GO:0005886">
    <property type="term" value="C:plasma membrane"/>
    <property type="evidence" value="ECO:0007669"/>
    <property type="project" value="TreeGrafter"/>
</dbReference>
<feature type="domain" description="4Fe-4S ferredoxin-type" evidence="6">
    <location>
        <begin position="21"/>
        <end position="52"/>
    </location>
</feature>
<dbReference type="PANTHER" id="PTHR43255:SF1">
    <property type="entry name" value="IRON-SULFUR-BINDING OXIDOREDUCTASE FADF-RELATED"/>
    <property type="match status" value="1"/>
</dbReference>
<dbReference type="PANTHER" id="PTHR43255">
    <property type="entry name" value="IRON-SULFUR-BINDING OXIDOREDUCTASE FADF-RELATED-RELATED"/>
    <property type="match status" value="1"/>
</dbReference>
<evidence type="ECO:0000259" key="6">
    <source>
        <dbReference type="PROSITE" id="PS51379"/>
    </source>
</evidence>
<dbReference type="PROSITE" id="PS51379">
    <property type="entry name" value="4FE4S_FER_2"/>
    <property type="match status" value="1"/>
</dbReference>
<accession>A0A3N1UHV3</accession>
<dbReference type="Gene3D" id="1.10.1060.10">
    <property type="entry name" value="Alpha-helical ferredoxin"/>
    <property type="match status" value="1"/>
</dbReference>
<organism evidence="7 8">
    <name type="scientific">Desulfosoma caldarium</name>
    <dbReference type="NCBI Taxonomy" id="610254"/>
    <lineage>
        <taxon>Bacteria</taxon>
        <taxon>Pseudomonadati</taxon>
        <taxon>Thermodesulfobacteriota</taxon>
        <taxon>Syntrophobacteria</taxon>
        <taxon>Syntrophobacterales</taxon>
        <taxon>Syntrophobacteraceae</taxon>
        <taxon>Desulfosoma</taxon>
    </lineage>
</organism>
<dbReference type="AlphaFoldDB" id="A0A3N1UHV3"/>
<dbReference type="PROSITE" id="PS00198">
    <property type="entry name" value="4FE4S_FER_1"/>
    <property type="match status" value="1"/>
</dbReference>
<protein>
    <submittedName>
        <fullName evidence="7">Heterodisulfide reductase subunit C</fullName>
    </submittedName>
</protein>
<dbReference type="Proteomes" id="UP000276223">
    <property type="component" value="Unassembled WGS sequence"/>
</dbReference>
<dbReference type="Pfam" id="PF13183">
    <property type="entry name" value="Fer4_8"/>
    <property type="match status" value="1"/>
</dbReference>
<evidence type="ECO:0000313" key="8">
    <source>
        <dbReference type="Proteomes" id="UP000276223"/>
    </source>
</evidence>
<dbReference type="GO" id="GO:0016491">
    <property type="term" value="F:oxidoreductase activity"/>
    <property type="evidence" value="ECO:0007669"/>
    <property type="project" value="UniProtKB-KW"/>
</dbReference>
<dbReference type="SUPFAM" id="SSF46548">
    <property type="entry name" value="alpha-helical ferredoxin"/>
    <property type="match status" value="1"/>
</dbReference>
<dbReference type="InterPro" id="IPR051460">
    <property type="entry name" value="HdrC_iron-sulfur_subunit"/>
</dbReference>
<keyword evidence="1" id="KW-0004">4Fe-4S</keyword>
<dbReference type="GO" id="GO:0051539">
    <property type="term" value="F:4 iron, 4 sulfur cluster binding"/>
    <property type="evidence" value="ECO:0007669"/>
    <property type="project" value="UniProtKB-KW"/>
</dbReference>
<keyword evidence="8" id="KW-1185">Reference proteome</keyword>
<proteinExistence type="predicted"/>
<evidence type="ECO:0000256" key="5">
    <source>
        <dbReference type="ARBA" id="ARBA00023014"/>
    </source>
</evidence>